<dbReference type="CDD" id="cd22160">
    <property type="entry name" value="F-box_AtFBL13-like"/>
    <property type="match status" value="1"/>
</dbReference>
<evidence type="ECO:0000313" key="4">
    <source>
        <dbReference type="EMBL" id="KAH0910087.1"/>
    </source>
</evidence>
<dbReference type="PANTHER" id="PTHR31900:SF33">
    <property type="entry name" value="PROTEIN WITH RNI-LIKE_FBD-LIKE DOMAIN"/>
    <property type="match status" value="1"/>
</dbReference>
<dbReference type="Gene3D" id="3.40.50.10140">
    <property type="entry name" value="Toll/interleukin-1 receptor homology (TIR) domain"/>
    <property type="match status" value="1"/>
</dbReference>
<sequence length="575" mass="65774">FCFVLGYDRISALPDCLITQILLWLPTRDSIKTSVLSTRWRNLWLDVPGLDLHSNDLDCFSKVATNNFGNCFLKVNHQTRLQKFKINYDNYNSFGNPSQIREWITAVDHRGIQHLDAEDESAKCYICFLPRCLKTLVSLKLQHVVVPKNPESGTEGSVKIDAPRLKYMSFSDRIVVKNLNSLLKIDIDTDFNIKPLILLSEVLSKRDIIHEFLTGIASVTHMIISQPTLEVLYHYSKLGPFPKFHNLSHLQAAFSSSSLPLLSVFLESCSNLKSLVLDFSVSTEPEQKMDLTKVPQCLISTLERVEINKLNMWEGPGMKLATYFIMNSAVLKKLKVVPMTVSGEEVPPQHQVFINCRGDELRKSFLGFVVKAMREAKINRLVGTFGDNFRNLEREYRSEPERVKKWKEALISIPQKVGLTLEGHRDESELVDSIVKEVKKVLIDVSNKKREELGDNFIRHLAWALRELGINSWEEALNFSTKRSIGLSLERHRNEFALVAAIVKEVTRLLPSSRRLRRRRRLGIGEVFIRALTATFLFALFISPMRRTPDVNFLKIGNLLVGFPFLVVVLHKILC</sequence>
<feature type="transmembrane region" description="Helical" evidence="1">
    <location>
        <begin position="522"/>
        <end position="542"/>
    </location>
</feature>
<dbReference type="InterPro" id="IPR053781">
    <property type="entry name" value="F-box_AtFBL13-like"/>
</dbReference>
<comment type="caution">
    <text evidence="4">The sequence shown here is derived from an EMBL/GenBank/DDBJ whole genome shotgun (WGS) entry which is preliminary data.</text>
</comment>
<protein>
    <recommendedName>
        <fullName evidence="6">F-box domain-containing protein</fullName>
    </recommendedName>
</protein>
<dbReference type="Pfam" id="PF01582">
    <property type="entry name" value="TIR"/>
    <property type="match status" value="1"/>
</dbReference>
<organism evidence="4 5">
    <name type="scientific">Brassica napus</name>
    <name type="common">Rape</name>
    <dbReference type="NCBI Taxonomy" id="3708"/>
    <lineage>
        <taxon>Eukaryota</taxon>
        <taxon>Viridiplantae</taxon>
        <taxon>Streptophyta</taxon>
        <taxon>Embryophyta</taxon>
        <taxon>Tracheophyta</taxon>
        <taxon>Spermatophyta</taxon>
        <taxon>Magnoliopsida</taxon>
        <taxon>eudicotyledons</taxon>
        <taxon>Gunneridae</taxon>
        <taxon>Pentapetalae</taxon>
        <taxon>rosids</taxon>
        <taxon>malvids</taxon>
        <taxon>Brassicales</taxon>
        <taxon>Brassicaceae</taxon>
        <taxon>Brassiceae</taxon>
        <taxon>Brassica</taxon>
    </lineage>
</organism>
<dbReference type="Proteomes" id="UP000824890">
    <property type="component" value="Unassembled WGS sequence"/>
</dbReference>
<reference evidence="4 5" key="1">
    <citation type="submission" date="2021-05" db="EMBL/GenBank/DDBJ databases">
        <title>Genome Assembly of Synthetic Allotetraploid Brassica napus Reveals Homoeologous Exchanges between Subgenomes.</title>
        <authorList>
            <person name="Davis J.T."/>
        </authorList>
    </citation>
    <scope>NUCLEOTIDE SEQUENCE [LARGE SCALE GENOMIC DNA]</scope>
    <source>
        <strain evidence="5">cv. Da-Ae</strain>
        <tissue evidence="4">Seedling</tissue>
    </source>
</reference>
<evidence type="ECO:0008006" key="6">
    <source>
        <dbReference type="Google" id="ProtNLM"/>
    </source>
</evidence>
<keyword evidence="1" id="KW-1133">Transmembrane helix</keyword>
<dbReference type="InterPro" id="IPR006566">
    <property type="entry name" value="FBD"/>
</dbReference>
<dbReference type="InterPro" id="IPR050232">
    <property type="entry name" value="FBL13/AtMIF1-like"/>
</dbReference>
<dbReference type="InterPro" id="IPR035897">
    <property type="entry name" value="Toll_tir_struct_dom_sf"/>
</dbReference>
<proteinExistence type="predicted"/>
<feature type="domain" description="FBD" evidence="3">
    <location>
        <begin position="296"/>
        <end position="381"/>
    </location>
</feature>
<dbReference type="InterPro" id="IPR001810">
    <property type="entry name" value="F-box_dom"/>
</dbReference>
<accession>A0ABQ8C005</accession>
<dbReference type="InterPro" id="IPR036047">
    <property type="entry name" value="F-box-like_dom_sf"/>
</dbReference>
<dbReference type="Pfam" id="PF08387">
    <property type="entry name" value="FBD"/>
    <property type="match status" value="1"/>
</dbReference>
<feature type="non-terminal residue" evidence="4">
    <location>
        <position position="1"/>
    </location>
</feature>
<dbReference type="SMART" id="SM00579">
    <property type="entry name" value="FBD"/>
    <property type="match status" value="1"/>
</dbReference>
<evidence type="ECO:0000256" key="1">
    <source>
        <dbReference type="SAM" id="Phobius"/>
    </source>
</evidence>
<dbReference type="SMART" id="SM00256">
    <property type="entry name" value="FBOX"/>
    <property type="match status" value="1"/>
</dbReference>
<dbReference type="EMBL" id="JAGKQM010000009">
    <property type="protein sequence ID" value="KAH0910087.1"/>
    <property type="molecule type" value="Genomic_DNA"/>
</dbReference>
<keyword evidence="1" id="KW-0472">Membrane</keyword>
<evidence type="ECO:0000259" key="2">
    <source>
        <dbReference type="SMART" id="SM00256"/>
    </source>
</evidence>
<dbReference type="SUPFAM" id="SSF81383">
    <property type="entry name" value="F-box domain"/>
    <property type="match status" value="1"/>
</dbReference>
<evidence type="ECO:0000313" key="5">
    <source>
        <dbReference type="Proteomes" id="UP000824890"/>
    </source>
</evidence>
<name>A0ABQ8C005_BRANA</name>
<gene>
    <name evidence="4" type="ORF">HID58_033408</name>
</gene>
<feature type="domain" description="F-box" evidence="2">
    <location>
        <begin position="13"/>
        <end position="52"/>
    </location>
</feature>
<feature type="transmembrane region" description="Helical" evidence="1">
    <location>
        <begin position="554"/>
        <end position="574"/>
    </location>
</feature>
<dbReference type="InterPro" id="IPR000157">
    <property type="entry name" value="TIR_dom"/>
</dbReference>
<dbReference type="Pfam" id="PF00646">
    <property type="entry name" value="F-box"/>
    <property type="match status" value="1"/>
</dbReference>
<keyword evidence="1" id="KW-0812">Transmembrane</keyword>
<keyword evidence="5" id="KW-1185">Reference proteome</keyword>
<dbReference type="PANTHER" id="PTHR31900">
    <property type="entry name" value="F-BOX/RNI SUPERFAMILY PROTEIN-RELATED"/>
    <property type="match status" value="1"/>
</dbReference>
<evidence type="ECO:0000259" key="3">
    <source>
        <dbReference type="SMART" id="SM00579"/>
    </source>
</evidence>